<proteinExistence type="inferred from homology"/>
<keyword evidence="3" id="KW-0238">DNA-binding</keyword>
<dbReference type="Gene3D" id="3.40.190.10">
    <property type="entry name" value="Periplasmic binding protein-like II"/>
    <property type="match status" value="2"/>
</dbReference>
<dbReference type="InterPro" id="IPR000847">
    <property type="entry name" value="LysR_HTH_N"/>
</dbReference>
<dbReference type="PANTHER" id="PTHR30346">
    <property type="entry name" value="TRANSCRIPTIONAL DUAL REGULATOR HCAR-RELATED"/>
    <property type="match status" value="1"/>
</dbReference>
<evidence type="ECO:0000313" key="7">
    <source>
        <dbReference type="Proteomes" id="UP000630887"/>
    </source>
</evidence>
<dbReference type="AlphaFoldDB" id="A0A8J3P7N6"/>
<keyword evidence="2" id="KW-0805">Transcription regulation</keyword>
<gene>
    <name evidence="6" type="ORF">Cco03nite_33640</name>
</gene>
<comment type="similarity">
    <text evidence="1">Belongs to the LysR transcriptional regulatory family.</text>
</comment>
<keyword evidence="7" id="KW-1185">Reference proteome</keyword>
<dbReference type="SUPFAM" id="SSF53850">
    <property type="entry name" value="Periplasmic binding protein-like II"/>
    <property type="match status" value="1"/>
</dbReference>
<evidence type="ECO:0000259" key="5">
    <source>
        <dbReference type="PROSITE" id="PS50931"/>
    </source>
</evidence>
<dbReference type="PRINTS" id="PR00039">
    <property type="entry name" value="HTHLYSR"/>
</dbReference>
<feature type="domain" description="HTH lysR-type" evidence="5">
    <location>
        <begin position="6"/>
        <end position="63"/>
    </location>
</feature>
<evidence type="ECO:0000256" key="4">
    <source>
        <dbReference type="ARBA" id="ARBA00023163"/>
    </source>
</evidence>
<reference evidence="6 7" key="1">
    <citation type="submission" date="2021-01" db="EMBL/GenBank/DDBJ databases">
        <title>Whole genome shotgun sequence of Catellatospora coxensis NBRC 107359.</title>
        <authorList>
            <person name="Komaki H."/>
            <person name="Tamura T."/>
        </authorList>
    </citation>
    <scope>NUCLEOTIDE SEQUENCE [LARGE SCALE GENOMIC DNA]</scope>
    <source>
        <strain evidence="6 7">NBRC 107359</strain>
    </source>
</reference>
<dbReference type="Pfam" id="PF03466">
    <property type="entry name" value="LysR_substrate"/>
    <property type="match status" value="1"/>
</dbReference>
<name>A0A8J3P7N6_9ACTN</name>
<evidence type="ECO:0000313" key="6">
    <source>
        <dbReference type="EMBL" id="GIG06664.1"/>
    </source>
</evidence>
<dbReference type="SUPFAM" id="SSF46785">
    <property type="entry name" value="Winged helix' DNA-binding domain"/>
    <property type="match status" value="1"/>
</dbReference>
<evidence type="ECO:0000256" key="3">
    <source>
        <dbReference type="ARBA" id="ARBA00023125"/>
    </source>
</evidence>
<comment type="caution">
    <text evidence="6">The sequence shown here is derived from an EMBL/GenBank/DDBJ whole genome shotgun (WGS) entry which is preliminary data.</text>
</comment>
<keyword evidence="4" id="KW-0804">Transcription</keyword>
<evidence type="ECO:0000256" key="2">
    <source>
        <dbReference type="ARBA" id="ARBA00023015"/>
    </source>
</evidence>
<dbReference type="CDD" id="cd08414">
    <property type="entry name" value="PBP2_LTTR_aromatics_like"/>
    <property type="match status" value="1"/>
</dbReference>
<dbReference type="EMBL" id="BONI01000026">
    <property type="protein sequence ID" value="GIG06664.1"/>
    <property type="molecule type" value="Genomic_DNA"/>
</dbReference>
<dbReference type="GO" id="GO:0032993">
    <property type="term" value="C:protein-DNA complex"/>
    <property type="evidence" value="ECO:0007669"/>
    <property type="project" value="TreeGrafter"/>
</dbReference>
<dbReference type="PROSITE" id="PS50931">
    <property type="entry name" value="HTH_LYSR"/>
    <property type="match status" value="1"/>
</dbReference>
<sequence length="320" mass="34839">MPLVELELRHLHSLCVIADSGSLTKAATLLGVSQPALTAQLQRVERELGAQIFLRGRRGVTPTPLGQYLLTRARGVLLAMDELRSGARRHPSTQRPVVRLGGIAGAVSVGLADRLSDLLPEAEVQLTTEYSPRLLWELLLAGRLDAVATVDYPGFPLRQPVSVLAEVVAVEPVFVAMSHQHRLAGRDRVELSDLADEPWALSPPDGSGWPDCFLVACEQAGFRPRVLYTVADAQPLRELIATRRAIAACQAVFDSSDSVVVRPLAGDPVKMRHLLLCRDEGPVAHMFDGLVRLAREAYSAYAGRRPHYQAWLCANGQSGD</sequence>
<dbReference type="InterPro" id="IPR005119">
    <property type="entry name" value="LysR_subst-bd"/>
</dbReference>
<accession>A0A8J3P7N6</accession>
<evidence type="ECO:0000256" key="1">
    <source>
        <dbReference type="ARBA" id="ARBA00009437"/>
    </source>
</evidence>
<dbReference type="GO" id="GO:0003700">
    <property type="term" value="F:DNA-binding transcription factor activity"/>
    <property type="evidence" value="ECO:0007669"/>
    <property type="project" value="InterPro"/>
</dbReference>
<protein>
    <submittedName>
        <fullName evidence="6">LysR family transcriptional regulator</fullName>
    </submittedName>
</protein>
<dbReference type="Pfam" id="PF00126">
    <property type="entry name" value="HTH_1"/>
    <property type="match status" value="1"/>
</dbReference>
<dbReference type="Proteomes" id="UP000630887">
    <property type="component" value="Unassembled WGS sequence"/>
</dbReference>
<dbReference type="Gene3D" id="1.10.10.10">
    <property type="entry name" value="Winged helix-like DNA-binding domain superfamily/Winged helix DNA-binding domain"/>
    <property type="match status" value="1"/>
</dbReference>
<dbReference type="GO" id="GO:0003677">
    <property type="term" value="F:DNA binding"/>
    <property type="evidence" value="ECO:0007669"/>
    <property type="project" value="UniProtKB-KW"/>
</dbReference>
<dbReference type="InterPro" id="IPR036390">
    <property type="entry name" value="WH_DNA-bd_sf"/>
</dbReference>
<dbReference type="InterPro" id="IPR036388">
    <property type="entry name" value="WH-like_DNA-bd_sf"/>
</dbReference>
<organism evidence="6 7">
    <name type="scientific">Catellatospora coxensis</name>
    <dbReference type="NCBI Taxonomy" id="310354"/>
    <lineage>
        <taxon>Bacteria</taxon>
        <taxon>Bacillati</taxon>
        <taxon>Actinomycetota</taxon>
        <taxon>Actinomycetes</taxon>
        <taxon>Micromonosporales</taxon>
        <taxon>Micromonosporaceae</taxon>
        <taxon>Catellatospora</taxon>
    </lineage>
</organism>
<dbReference type="PANTHER" id="PTHR30346:SF30">
    <property type="entry name" value="SMALL NEUTRAL PROTEASE REGULATORY PROTEIN"/>
    <property type="match status" value="1"/>
</dbReference>